<proteinExistence type="predicted"/>
<evidence type="ECO:0000256" key="1">
    <source>
        <dbReference type="SAM" id="MobiDB-lite"/>
    </source>
</evidence>
<evidence type="ECO:0000313" key="3">
    <source>
        <dbReference type="EMBL" id="CAE04102.3"/>
    </source>
</evidence>
<evidence type="ECO:0000256" key="2">
    <source>
        <dbReference type="SAM" id="Phobius"/>
    </source>
</evidence>
<feature type="transmembrane region" description="Helical" evidence="2">
    <location>
        <begin position="6"/>
        <end position="25"/>
    </location>
</feature>
<accession>Q7XNG2</accession>
<gene>
    <name evidence="3" type="ORF">OSJNBa0096F01.11</name>
</gene>
<name>Q7XNG2_ORYSJ</name>
<reference evidence="4" key="1">
    <citation type="journal article" date="2005" name="Nature">
        <title>The map-based sequence of the rice genome.</title>
        <authorList>
            <consortium name="International rice genome sequencing project (IRGSP)"/>
            <person name="Matsumoto T."/>
            <person name="Wu J."/>
            <person name="Kanamori H."/>
            <person name="Katayose Y."/>
            <person name="Fujisawa M."/>
            <person name="Namiki N."/>
            <person name="Mizuno H."/>
            <person name="Yamamoto K."/>
            <person name="Antonio B.A."/>
            <person name="Baba T."/>
            <person name="Sakata K."/>
            <person name="Nagamura Y."/>
            <person name="Aoki H."/>
            <person name="Arikawa K."/>
            <person name="Arita K."/>
            <person name="Bito T."/>
            <person name="Chiden Y."/>
            <person name="Fujitsuka N."/>
            <person name="Fukunaka R."/>
            <person name="Hamada M."/>
            <person name="Harada C."/>
            <person name="Hayashi A."/>
            <person name="Hijishita S."/>
            <person name="Honda M."/>
            <person name="Hosokawa S."/>
            <person name="Ichikawa Y."/>
            <person name="Idonuma A."/>
            <person name="Iijima M."/>
            <person name="Ikeda M."/>
            <person name="Ikeno M."/>
            <person name="Ito K."/>
            <person name="Ito S."/>
            <person name="Ito T."/>
            <person name="Ito Y."/>
            <person name="Ito Y."/>
            <person name="Iwabuchi A."/>
            <person name="Kamiya K."/>
            <person name="Karasawa W."/>
            <person name="Kurita K."/>
            <person name="Katagiri S."/>
            <person name="Kikuta A."/>
            <person name="Kobayashi H."/>
            <person name="Kobayashi N."/>
            <person name="Machita K."/>
            <person name="Maehara T."/>
            <person name="Masukawa M."/>
            <person name="Mizubayashi T."/>
            <person name="Mukai Y."/>
            <person name="Nagasaki H."/>
            <person name="Nagata Y."/>
            <person name="Naito S."/>
            <person name="Nakashima M."/>
            <person name="Nakama Y."/>
            <person name="Nakamichi Y."/>
            <person name="Nakamura M."/>
            <person name="Meguro A."/>
            <person name="Negishi M."/>
            <person name="Ohta I."/>
            <person name="Ohta T."/>
            <person name="Okamoto M."/>
            <person name="Ono N."/>
            <person name="Saji S."/>
            <person name="Sakaguchi M."/>
            <person name="Sakai K."/>
            <person name="Shibata M."/>
            <person name="Shimokawa T."/>
            <person name="Song J."/>
            <person name="Takazaki Y."/>
            <person name="Terasawa K."/>
            <person name="Tsugane M."/>
            <person name="Tsuji K."/>
            <person name="Ueda S."/>
            <person name="Waki K."/>
            <person name="Yamagata H."/>
            <person name="Yamamoto M."/>
            <person name="Yamamoto S."/>
            <person name="Yamane H."/>
            <person name="Yoshiki S."/>
            <person name="Yoshihara R."/>
            <person name="Yukawa K."/>
            <person name="Zhong H."/>
            <person name="Yano M."/>
            <person name="Yuan Q."/>
            <person name="Ouyang S."/>
            <person name="Liu J."/>
            <person name="Jones K.M."/>
            <person name="Gansberger K."/>
            <person name="Moffat K."/>
            <person name="Hill J."/>
            <person name="Bera J."/>
            <person name="Fadrosh D."/>
            <person name="Jin S."/>
            <person name="Johri S."/>
            <person name="Kim M."/>
            <person name="Overton L."/>
            <person name="Reardon M."/>
            <person name="Tsitrin T."/>
            <person name="Vuong H."/>
            <person name="Weaver B."/>
            <person name="Ciecko A."/>
            <person name="Tallon L."/>
            <person name="Jackson J."/>
            <person name="Pai G."/>
            <person name="Aken S.V."/>
            <person name="Utterback T."/>
            <person name="Reidmuller S."/>
            <person name="Feldblyum T."/>
            <person name="Hsiao J."/>
            <person name="Zismann V."/>
            <person name="Iobst S."/>
            <person name="de Vazeille A.R."/>
            <person name="Buell C.R."/>
            <person name="Ying K."/>
            <person name="Li Y."/>
            <person name="Lu T."/>
            <person name="Huang Y."/>
            <person name="Zhao Q."/>
            <person name="Feng Q."/>
            <person name="Zhang L."/>
            <person name="Zhu J."/>
            <person name="Weng Q."/>
            <person name="Mu J."/>
            <person name="Lu Y."/>
            <person name="Fan D."/>
            <person name="Liu Y."/>
            <person name="Guan J."/>
            <person name="Zhang Y."/>
            <person name="Yu S."/>
            <person name="Liu X."/>
            <person name="Zhang Y."/>
            <person name="Hong G."/>
            <person name="Han B."/>
            <person name="Choisne N."/>
            <person name="Demange N."/>
            <person name="Orjeda G."/>
            <person name="Samain S."/>
            <person name="Cattolico L."/>
            <person name="Pelletier E."/>
            <person name="Couloux A."/>
            <person name="Segurens B."/>
            <person name="Wincker P."/>
            <person name="D'Hont A."/>
            <person name="Scarpelli C."/>
            <person name="Weissenbach J."/>
            <person name="Salanoubat M."/>
            <person name="Quetier F."/>
            <person name="Yu Y."/>
            <person name="Kim H.R."/>
            <person name="Rambo T."/>
            <person name="Currie J."/>
            <person name="Collura K."/>
            <person name="Luo M."/>
            <person name="Yang T."/>
            <person name="Ammiraju J.S.S."/>
            <person name="Engler F."/>
            <person name="Soderlund C."/>
            <person name="Wing R.A."/>
            <person name="Palmer L.E."/>
            <person name="de la Bastide M."/>
            <person name="Spiegel L."/>
            <person name="Nascimento L."/>
            <person name="Zutavern T."/>
            <person name="O'Shaughnessy A."/>
            <person name="Dike S."/>
            <person name="Dedhia N."/>
            <person name="Preston R."/>
            <person name="Balija V."/>
            <person name="McCombie W.R."/>
            <person name="Chow T."/>
            <person name="Chen H."/>
            <person name="Chung M."/>
            <person name="Chen C."/>
            <person name="Shaw J."/>
            <person name="Wu H."/>
            <person name="Hsiao K."/>
            <person name="Chao Y."/>
            <person name="Chu M."/>
            <person name="Cheng C."/>
            <person name="Hour A."/>
            <person name="Lee P."/>
            <person name="Lin S."/>
            <person name="Lin Y."/>
            <person name="Liou J."/>
            <person name="Liu S."/>
            <person name="Hsing Y."/>
            <person name="Raghuvanshi S."/>
            <person name="Mohanty A."/>
            <person name="Bharti A.K."/>
            <person name="Gaur A."/>
            <person name="Gupta V."/>
            <person name="Kumar D."/>
            <person name="Ravi V."/>
            <person name="Vij S."/>
            <person name="Kapur A."/>
            <person name="Khurana P."/>
            <person name="Khurana P."/>
            <person name="Khurana J.P."/>
            <person name="Tyagi A.K."/>
            <person name="Gaikwad K."/>
            <person name="Singh A."/>
            <person name="Dalal V."/>
            <person name="Srivastava S."/>
            <person name="Dixit A."/>
            <person name="Pal A.K."/>
            <person name="Ghazi I.A."/>
            <person name="Yadav M."/>
            <person name="Pandit A."/>
            <person name="Bhargava A."/>
            <person name="Sureshbabu K."/>
            <person name="Batra K."/>
            <person name="Sharma T.R."/>
            <person name="Mohapatra T."/>
            <person name="Singh N.K."/>
            <person name="Messing J."/>
            <person name="Nelson A.B."/>
            <person name="Fuks G."/>
            <person name="Kavchok S."/>
            <person name="Keizer G."/>
            <person name="Linton E."/>
            <person name="Llaca V."/>
            <person name="Song R."/>
            <person name="Tanyolac B."/>
            <person name="Young S."/>
            <person name="Ho-Il K."/>
            <person name="Hahn J.H."/>
            <person name="Sangsakoo G."/>
            <person name="Vanavichit A."/>
            <person name="de Mattos Luiz.A.T."/>
            <person name="Zimmer P.D."/>
            <person name="Malone G."/>
            <person name="Dellagostin O."/>
            <person name="de Oliveira A.C."/>
            <person name="Bevan M."/>
            <person name="Bancroft I."/>
            <person name="Minx P."/>
            <person name="Cordum H."/>
            <person name="Wilson R."/>
            <person name="Cheng Z."/>
            <person name="Jin W."/>
            <person name="Jiang J."/>
            <person name="Leong S.A."/>
            <person name="Iwama H."/>
            <person name="Gojobori T."/>
            <person name="Itoh T."/>
            <person name="Niimura Y."/>
            <person name="Fujii Y."/>
            <person name="Habara T."/>
            <person name="Sakai H."/>
            <person name="Sato Y."/>
            <person name="Wilson G."/>
            <person name="Kumar K."/>
            <person name="McCouch S."/>
            <person name="Juretic N."/>
            <person name="Hoen D."/>
            <person name="Wright S."/>
            <person name="Bruskiewich R."/>
            <person name="Bureau T."/>
            <person name="Miyao A."/>
            <person name="Hirochika H."/>
            <person name="Nishikawa T."/>
            <person name="Kadowaki K."/>
            <person name="Sugiura M."/>
            <person name="Burr B."/>
            <person name="Sasaki T."/>
        </authorList>
    </citation>
    <scope>NUCLEOTIDE SEQUENCE [LARGE SCALE GENOMIC DNA]</scope>
    <source>
        <strain evidence="4">cv. Nipponbare</strain>
    </source>
</reference>
<evidence type="ECO:0000313" key="4">
    <source>
        <dbReference type="Proteomes" id="UP000000763"/>
    </source>
</evidence>
<protein>
    <submittedName>
        <fullName evidence="3">OSJNBa0096F01.11 protein</fullName>
    </submittedName>
</protein>
<dbReference type="EMBL" id="AL662933">
    <property type="protein sequence ID" value="CAE04102.3"/>
    <property type="molecule type" value="Genomic_DNA"/>
</dbReference>
<keyword evidence="2" id="KW-0472">Membrane</keyword>
<feature type="region of interest" description="Disordered" evidence="1">
    <location>
        <begin position="229"/>
        <end position="282"/>
    </location>
</feature>
<dbReference type="Proteomes" id="UP000000763">
    <property type="component" value="Chromosome 4"/>
</dbReference>
<keyword evidence="2" id="KW-0812">Transmembrane</keyword>
<sequence length="282" mass="30930">MGSFFAPAPVGSFVLLVVLIIRLRLDDRHFGNLAGSDPGTRDSLRHRTLALLRRAGPLVYFGGVHPGRQFTIMHLTADDLVGVSFCVSKQKSYKVKKTIRLVVRKNKRSERDAIGGKRLTIGPFGKNETGKAELFFVLLHFDPPILSKGSDPEHAMLFAKVAGAEATCDLAKKDESLLQRSNNIHIRLGVDGDVEVAKPEPTRVVGVGGARIVDVEPFLHPMPILLRTEGKKLSHGSQKSTSKKEAKTTEKAPSEYKGERLNGGEGQTHESEKHKMHESEGD</sequence>
<dbReference type="AlphaFoldDB" id="Q7XNG2"/>
<keyword evidence="2" id="KW-1133">Transmembrane helix</keyword>
<organism evidence="3 4">
    <name type="scientific">Oryza sativa subsp. japonica</name>
    <name type="common">Rice</name>
    <dbReference type="NCBI Taxonomy" id="39947"/>
    <lineage>
        <taxon>Eukaryota</taxon>
        <taxon>Viridiplantae</taxon>
        <taxon>Streptophyta</taxon>
        <taxon>Embryophyta</taxon>
        <taxon>Tracheophyta</taxon>
        <taxon>Spermatophyta</taxon>
        <taxon>Magnoliopsida</taxon>
        <taxon>Liliopsida</taxon>
        <taxon>Poales</taxon>
        <taxon>Poaceae</taxon>
        <taxon>BOP clade</taxon>
        <taxon>Oryzoideae</taxon>
        <taxon>Oryzeae</taxon>
        <taxon>Oryzinae</taxon>
        <taxon>Oryza</taxon>
        <taxon>Oryza sativa</taxon>
    </lineage>
</organism>
<reference evidence="4" key="2">
    <citation type="journal article" date="2008" name="Nucleic Acids Res.">
        <title>The rice annotation project database (RAP-DB): 2008 update.</title>
        <authorList>
            <consortium name="The rice annotation project (RAP)"/>
        </authorList>
    </citation>
    <scope>GENOME REANNOTATION</scope>
    <source>
        <strain evidence="4">cv. Nipponbare</strain>
    </source>
</reference>
<feature type="compositionally biased region" description="Basic and acidic residues" evidence="1">
    <location>
        <begin position="242"/>
        <end position="282"/>
    </location>
</feature>